<feature type="domain" description="P-type ATPase A" evidence="17">
    <location>
        <begin position="170"/>
        <end position="275"/>
    </location>
</feature>
<evidence type="ECO:0000256" key="15">
    <source>
        <dbReference type="RuleBase" id="RU361146"/>
    </source>
</evidence>
<dbReference type="SFLD" id="SFLDF00027">
    <property type="entry name" value="p-type_atpase"/>
    <property type="match status" value="1"/>
</dbReference>
<dbReference type="InterPro" id="IPR004014">
    <property type="entry name" value="ATPase_P-typ_cation-transptr_N"/>
</dbReference>
<dbReference type="InterPro" id="IPR018303">
    <property type="entry name" value="ATPase_P-typ_P_site"/>
</dbReference>
<evidence type="ECO:0000256" key="1">
    <source>
        <dbReference type="ARBA" id="ARBA00004127"/>
    </source>
</evidence>
<evidence type="ECO:0000256" key="2">
    <source>
        <dbReference type="ARBA" id="ARBA00022448"/>
    </source>
</evidence>
<dbReference type="GO" id="GO:0046872">
    <property type="term" value="F:metal ion binding"/>
    <property type="evidence" value="ECO:0007669"/>
    <property type="project" value="UniProtKB-KW"/>
</dbReference>
<feature type="transmembrane region" description="Helical" evidence="15">
    <location>
        <begin position="940"/>
        <end position="960"/>
    </location>
</feature>
<keyword evidence="10" id="KW-1278">Translocase</keyword>
<dbReference type="InterPro" id="IPR036412">
    <property type="entry name" value="HAD-like_sf"/>
</dbReference>
<keyword evidence="8 15" id="KW-0067">ATP-binding</keyword>
<keyword evidence="3 15" id="KW-0109">Calcium transport</keyword>
<evidence type="ECO:0000256" key="12">
    <source>
        <dbReference type="ARBA" id="ARBA00023065"/>
    </source>
</evidence>
<keyword evidence="5" id="KW-0479">Metal-binding</keyword>
<dbReference type="NCBIfam" id="TIGR01517">
    <property type="entry name" value="ATPase-IIB_Ca"/>
    <property type="match status" value="1"/>
</dbReference>
<dbReference type="KEGG" id="tet:TTHERM_00268090"/>
<evidence type="ECO:0000259" key="19">
    <source>
        <dbReference type="Pfam" id="PF00690"/>
    </source>
</evidence>
<keyword evidence="11 15" id="KW-1133">Transmembrane helix</keyword>
<keyword evidence="4 15" id="KW-0812">Transmembrane</keyword>
<dbReference type="eggNOG" id="KOG0204">
    <property type="taxonomic scope" value="Eukaryota"/>
</dbReference>
<feature type="transmembrane region" description="Helical" evidence="15">
    <location>
        <begin position="302"/>
        <end position="324"/>
    </location>
</feature>
<dbReference type="InterPro" id="IPR001757">
    <property type="entry name" value="P_typ_ATPase"/>
</dbReference>
<dbReference type="PROSITE" id="PS00154">
    <property type="entry name" value="ATPASE_E1_E2"/>
    <property type="match status" value="1"/>
</dbReference>
<name>I7ME85_TETTS</name>
<dbReference type="EC" id="7.2.2.10" evidence="15"/>
<keyword evidence="2 15" id="KW-0813">Transport</keyword>
<evidence type="ECO:0000256" key="6">
    <source>
        <dbReference type="ARBA" id="ARBA00022741"/>
    </source>
</evidence>
<dbReference type="Proteomes" id="UP000009168">
    <property type="component" value="Unassembled WGS sequence"/>
</dbReference>
<sequence>MSTLKEPLRGKHDIEDQSSSGEFGVDKQTLSDLFQPDNIRDGHSLQKVEELGGVDGISRKLKTSPKQGIETTKTALKSRIQAFGENENIVKPPKSFWELVVGCFEEEILRILCAAALVSLIIGCIKEGIAEGWIDGMAIFVAVFLIVSITSTNDYMKDKQFRKLNEQAVQRDVGVIRNGEVVHVSIFSLLVGDIMHIETGDILPVDGFLIKGNNLVSDESSITGETDPIKKYAIGEPGKSARPFLIAGSKIVEGSGEMIVMAVGQCSSVGKQHALMNEEEEEDKKTPLQVKLNVLVDQIGKIGLYCAGLTFLAMLVNLIISVIYSEDPEASLFTLDNLSQVVDFFIISVAIIVMAIPEGLPLAVTISLAFAVGKMKDENNLVRTLESCETMGGADTICSDKTGTLTENRMKVKKLFALEEVQSEFDNKSYSSNFTQILTEGLCVNSNAFPTVDKNGNFSQNGNKTECALLELAYQFDVDYRNYRPSDNIIKVIPFSSDRKRMTTVYQPKEGNKNILRVYTKGAPDIILDFCKKFINRNGQVETINEDFLIKIKEIQKKFANDCLRTLLLTYKEIPLVKVDQIPEDKQLESDLIILGMVGIQDPLRKGIRQAVQTCKEAGVTVRMVTGDNLDTAIAISKEAGIIDQDFNPKDNVYTVMEGKRFREKVGGLREVRGEDGKIIRYDIGNLDVFREIKPHLRVLARSTPDDKFLLVTGLQKCGSVVAVTGDGTNDAPALKKADIGFAMGIAGTEVAKEAAGIILIDDNFSSTITAIKWGRNIFDCIRKFLQFQLTINVVALFMAFMGGVVIRESPLNTVQMLWVNLIMDTFAALALATEPPNNELLKRKPVKRHEVIITPTMWNNIIVQGIYQILVLTVVLFYGNEIFGVSYGLGHEKWDYENGVHLTLFFQIFVFFQVFNEINARKLKATEINPFAGFFNNPMFLVILVTTVVVQMALVEYGGRAVRCSPLTTEQNIHCLLISASSLVVGFLAKFTPPSLEALFNRLNPFREGAPSEVETVGSLKDVFVRPSLLKQRSSVRNSFTQRISVRGSQRKPPSENKPIEMQRYN</sequence>
<evidence type="ECO:0000313" key="20">
    <source>
        <dbReference type="EMBL" id="EAR95699.2"/>
    </source>
</evidence>
<feature type="transmembrane region" description="Helical" evidence="15">
    <location>
        <begin position="858"/>
        <end position="880"/>
    </location>
</feature>
<evidence type="ECO:0000256" key="11">
    <source>
        <dbReference type="ARBA" id="ARBA00022989"/>
    </source>
</evidence>
<dbReference type="GO" id="GO:0005524">
    <property type="term" value="F:ATP binding"/>
    <property type="evidence" value="ECO:0007669"/>
    <property type="project" value="UniProtKB-KW"/>
</dbReference>
<dbReference type="OrthoDB" id="3352408at2759"/>
<dbReference type="Gene3D" id="3.40.1110.10">
    <property type="entry name" value="Calcium-transporting ATPase, cytoplasmic domain N"/>
    <property type="match status" value="1"/>
</dbReference>
<dbReference type="SFLD" id="SFLDG00002">
    <property type="entry name" value="C1.7:_P-type_atpase_like"/>
    <property type="match status" value="1"/>
</dbReference>
<reference evidence="21" key="1">
    <citation type="journal article" date="2006" name="PLoS Biol.">
        <title>Macronuclear genome sequence of the ciliate Tetrahymena thermophila, a model eukaryote.</title>
        <authorList>
            <person name="Eisen J.A."/>
            <person name="Coyne R.S."/>
            <person name="Wu M."/>
            <person name="Wu D."/>
            <person name="Thiagarajan M."/>
            <person name="Wortman J.R."/>
            <person name="Badger J.H."/>
            <person name="Ren Q."/>
            <person name="Amedeo P."/>
            <person name="Jones K.M."/>
            <person name="Tallon L.J."/>
            <person name="Delcher A.L."/>
            <person name="Salzberg S.L."/>
            <person name="Silva J.C."/>
            <person name="Haas B.J."/>
            <person name="Majoros W.H."/>
            <person name="Farzad M."/>
            <person name="Carlton J.M."/>
            <person name="Smith R.K. Jr."/>
            <person name="Garg J."/>
            <person name="Pearlman R.E."/>
            <person name="Karrer K.M."/>
            <person name="Sun L."/>
            <person name="Manning G."/>
            <person name="Elde N.C."/>
            <person name="Turkewitz A.P."/>
            <person name="Asai D.J."/>
            <person name="Wilkes D.E."/>
            <person name="Wang Y."/>
            <person name="Cai H."/>
            <person name="Collins K."/>
            <person name="Stewart B.A."/>
            <person name="Lee S.R."/>
            <person name="Wilamowska K."/>
            <person name="Weinberg Z."/>
            <person name="Ruzzo W.L."/>
            <person name="Wloga D."/>
            <person name="Gaertig J."/>
            <person name="Frankel J."/>
            <person name="Tsao C.-C."/>
            <person name="Gorovsky M.A."/>
            <person name="Keeling P.J."/>
            <person name="Waller R.F."/>
            <person name="Patron N.J."/>
            <person name="Cherry J.M."/>
            <person name="Stover N.A."/>
            <person name="Krieger C.J."/>
            <person name="del Toro C."/>
            <person name="Ryder H.F."/>
            <person name="Williamson S.C."/>
            <person name="Barbeau R.A."/>
            <person name="Hamilton E.P."/>
            <person name="Orias E."/>
        </authorList>
    </citation>
    <scope>NUCLEOTIDE SEQUENCE [LARGE SCALE GENOMIC DNA]</scope>
    <source>
        <strain evidence="21">SB210</strain>
    </source>
</reference>
<feature type="transmembrane region" description="Helical" evidence="15">
    <location>
        <begin position="900"/>
        <end position="919"/>
    </location>
</feature>
<comment type="subcellular location">
    <subcellularLocation>
        <location evidence="1">Endomembrane system</location>
        <topology evidence="1">Multi-pass membrane protein</topology>
    </subcellularLocation>
    <subcellularLocation>
        <location evidence="15">Membrane</location>
        <topology evidence="15">Multi-pass membrane protein</topology>
    </subcellularLocation>
</comment>
<feature type="compositionally biased region" description="Basic and acidic residues" evidence="16">
    <location>
        <begin position="1054"/>
        <end position="1067"/>
    </location>
</feature>
<dbReference type="SFLD" id="SFLDS00003">
    <property type="entry name" value="Haloacid_Dehalogenase"/>
    <property type="match status" value="1"/>
</dbReference>
<evidence type="ECO:0000256" key="9">
    <source>
        <dbReference type="ARBA" id="ARBA00022842"/>
    </source>
</evidence>
<dbReference type="AlphaFoldDB" id="I7ME85"/>
<dbReference type="Gene3D" id="2.70.150.10">
    <property type="entry name" value="Calcium-transporting ATPase, cytoplasmic transduction domain A"/>
    <property type="match status" value="1"/>
</dbReference>
<keyword evidence="21" id="KW-1185">Reference proteome</keyword>
<evidence type="ECO:0000256" key="4">
    <source>
        <dbReference type="ARBA" id="ARBA00022692"/>
    </source>
</evidence>
<dbReference type="SUPFAM" id="SSF81660">
    <property type="entry name" value="Metal cation-transporting ATPase, ATP-binding domain N"/>
    <property type="match status" value="1"/>
</dbReference>
<dbReference type="STRING" id="312017.I7ME85"/>
<protein>
    <recommendedName>
        <fullName evidence="15">Calcium-transporting ATPase</fullName>
        <ecNumber evidence="15">7.2.2.10</ecNumber>
    </recommendedName>
</protein>
<comment type="similarity">
    <text evidence="15">Belongs to the cation transport ATPase (P-type) (TC 3.A.3) family.</text>
</comment>
<gene>
    <name evidence="20" type="ORF">TTHERM_00268090</name>
</gene>
<evidence type="ECO:0000256" key="5">
    <source>
        <dbReference type="ARBA" id="ARBA00022723"/>
    </source>
</evidence>
<feature type="transmembrane region" description="Helical" evidence="15">
    <location>
        <begin position="344"/>
        <end position="373"/>
    </location>
</feature>
<dbReference type="SUPFAM" id="SSF81665">
    <property type="entry name" value="Calcium ATPase, transmembrane domain M"/>
    <property type="match status" value="1"/>
</dbReference>
<feature type="domain" description="Cation-transporting P-type ATPase C-terminal" evidence="18">
    <location>
        <begin position="810"/>
        <end position="992"/>
    </location>
</feature>
<dbReference type="InterPro" id="IPR059000">
    <property type="entry name" value="ATPase_P-type_domA"/>
</dbReference>
<dbReference type="Gene3D" id="3.40.50.1000">
    <property type="entry name" value="HAD superfamily/HAD-like"/>
    <property type="match status" value="1"/>
</dbReference>
<evidence type="ECO:0000256" key="16">
    <source>
        <dbReference type="SAM" id="MobiDB-lite"/>
    </source>
</evidence>
<evidence type="ECO:0000256" key="7">
    <source>
        <dbReference type="ARBA" id="ARBA00022837"/>
    </source>
</evidence>
<dbReference type="PANTHER" id="PTHR24093">
    <property type="entry name" value="CATION TRANSPORTING ATPASE"/>
    <property type="match status" value="1"/>
</dbReference>
<dbReference type="InterPro" id="IPR023298">
    <property type="entry name" value="ATPase_P-typ_TM_dom_sf"/>
</dbReference>
<dbReference type="NCBIfam" id="TIGR01494">
    <property type="entry name" value="ATPase_P-type"/>
    <property type="match status" value="2"/>
</dbReference>
<evidence type="ECO:0000256" key="10">
    <source>
        <dbReference type="ARBA" id="ARBA00022967"/>
    </source>
</evidence>
<evidence type="ECO:0000259" key="17">
    <source>
        <dbReference type="Pfam" id="PF00122"/>
    </source>
</evidence>
<feature type="region of interest" description="Disordered" evidence="16">
    <location>
        <begin position="1"/>
        <end position="25"/>
    </location>
</feature>
<dbReference type="PRINTS" id="PR00121">
    <property type="entry name" value="NAKATPASE"/>
</dbReference>
<accession>I7ME85</accession>
<keyword evidence="7 15" id="KW-0106">Calcium</keyword>
<feature type="compositionally biased region" description="Basic and acidic residues" evidence="16">
    <location>
        <begin position="1"/>
        <end position="15"/>
    </location>
</feature>
<dbReference type="SUPFAM" id="SSF56784">
    <property type="entry name" value="HAD-like"/>
    <property type="match status" value="1"/>
</dbReference>
<keyword evidence="9" id="KW-0460">Magnesium</keyword>
<dbReference type="CDD" id="cd02081">
    <property type="entry name" value="P-type_ATPase_Ca_PMCA-like"/>
    <property type="match status" value="1"/>
</dbReference>
<organism evidence="20 21">
    <name type="scientific">Tetrahymena thermophila (strain SB210)</name>
    <dbReference type="NCBI Taxonomy" id="312017"/>
    <lineage>
        <taxon>Eukaryota</taxon>
        <taxon>Sar</taxon>
        <taxon>Alveolata</taxon>
        <taxon>Ciliophora</taxon>
        <taxon>Intramacronucleata</taxon>
        <taxon>Oligohymenophorea</taxon>
        <taxon>Hymenostomatida</taxon>
        <taxon>Tetrahymenina</taxon>
        <taxon>Tetrahymenidae</taxon>
        <taxon>Tetrahymena</taxon>
    </lineage>
</organism>
<evidence type="ECO:0000256" key="8">
    <source>
        <dbReference type="ARBA" id="ARBA00022840"/>
    </source>
</evidence>
<dbReference type="PANTHER" id="PTHR24093:SF369">
    <property type="entry name" value="CALCIUM-TRANSPORTING ATPASE"/>
    <property type="match status" value="1"/>
</dbReference>
<dbReference type="SUPFAM" id="SSF81653">
    <property type="entry name" value="Calcium ATPase, transduction domain A"/>
    <property type="match status" value="1"/>
</dbReference>
<dbReference type="Pfam" id="PF13246">
    <property type="entry name" value="Cation_ATPase"/>
    <property type="match status" value="1"/>
</dbReference>
<dbReference type="Gene3D" id="1.20.1110.10">
    <property type="entry name" value="Calcium-transporting ATPase, transmembrane domain"/>
    <property type="match status" value="1"/>
</dbReference>
<feature type="transmembrane region" description="Helical" evidence="15">
    <location>
        <begin position="785"/>
        <end position="807"/>
    </location>
</feature>
<feature type="transmembrane region" description="Helical" evidence="15">
    <location>
        <begin position="819"/>
        <end position="837"/>
    </location>
</feature>
<dbReference type="InterPro" id="IPR006408">
    <property type="entry name" value="P-type_ATPase_IIB"/>
</dbReference>
<comment type="caution">
    <text evidence="15">Lacks conserved residue(s) required for the propagation of feature annotation.</text>
</comment>
<keyword evidence="13 15" id="KW-0472">Membrane</keyword>
<proteinExistence type="inferred from homology"/>
<evidence type="ECO:0000256" key="13">
    <source>
        <dbReference type="ARBA" id="ARBA00023136"/>
    </source>
</evidence>
<comment type="function">
    <text evidence="15">Catalyzes the hydrolysis of ATP coupled with the transport of calcium.</text>
</comment>
<dbReference type="InterPro" id="IPR044492">
    <property type="entry name" value="P_typ_ATPase_HD_dom"/>
</dbReference>
<feature type="domain" description="Cation-transporting P-type ATPase N-terminal" evidence="19">
    <location>
        <begin position="51"/>
        <end position="119"/>
    </location>
</feature>
<dbReference type="GO" id="GO:0012505">
    <property type="term" value="C:endomembrane system"/>
    <property type="evidence" value="ECO:0007669"/>
    <property type="project" value="UniProtKB-SubCell"/>
</dbReference>
<dbReference type="FunFam" id="3.40.1110.10:FF:000045">
    <property type="entry name" value="Calcium-transporting ATPase"/>
    <property type="match status" value="1"/>
</dbReference>
<dbReference type="Pfam" id="PF00689">
    <property type="entry name" value="Cation_ATPase_C"/>
    <property type="match status" value="1"/>
</dbReference>
<keyword evidence="12 15" id="KW-0406">Ion transport</keyword>
<dbReference type="FunFam" id="1.20.1110.10:FF:000039">
    <property type="entry name" value="Calcium-transporting ATPase"/>
    <property type="match status" value="1"/>
</dbReference>
<comment type="catalytic activity">
    <reaction evidence="14 15">
        <text>Ca(2+)(in) + ATP + H2O = Ca(2+)(out) + ADP + phosphate + H(+)</text>
        <dbReference type="Rhea" id="RHEA:18105"/>
        <dbReference type="ChEBI" id="CHEBI:15377"/>
        <dbReference type="ChEBI" id="CHEBI:15378"/>
        <dbReference type="ChEBI" id="CHEBI:29108"/>
        <dbReference type="ChEBI" id="CHEBI:30616"/>
        <dbReference type="ChEBI" id="CHEBI:43474"/>
        <dbReference type="ChEBI" id="CHEBI:456216"/>
        <dbReference type="EC" id="7.2.2.10"/>
    </reaction>
</comment>
<dbReference type="GO" id="GO:0016887">
    <property type="term" value="F:ATP hydrolysis activity"/>
    <property type="evidence" value="ECO:0007669"/>
    <property type="project" value="InterPro"/>
</dbReference>
<dbReference type="GO" id="GO:0005886">
    <property type="term" value="C:plasma membrane"/>
    <property type="evidence" value="ECO:0007669"/>
    <property type="project" value="TreeGrafter"/>
</dbReference>
<evidence type="ECO:0000256" key="14">
    <source>
        <dbReference type="ARBA" id="ARBA00048694"/>
    </source>
</evidence>
<feature type="region of interest" description="Disordered" evidence="16">
    <location>
        <begin position="1042"/>
        <end position="1067"/>
    </location>
</feature>
<dbReference type="Pfam" id="PF00122">
    <property type="entry name" value="E1-E2_ATPase"/>
    <property type="match status" value="1"/>
</dbReference>
<dbReference type="GeneID" id="7843831"/>
<feature type="transmembrane region" description="Helical" evidence="15">
    <location>
        <begin position="136"/>
        <end position="156"/>
    </location>
</feature>
<dbReference type="InterPro" id="IPR023214">
    <property type="entry name" value="HAD_sf"/>
</dbReference>
<dbReference type="PRINTS" id="PR00119">
    <property type="entry name" value="CATATPASE"/>
</dbReference>
<dbReference type="GO" id="GO:0005388">
    <property type="term" value="F:P-type calcium transporter activity"/>
    <property type="evidence" value="ECO:0007669"/>
    <property type="project" value="UniProtKB-EC"/>
</dbReference>
<keyword evidence="6 15" id="KW-0547">Nucleotide-binding</keyword>
<dbReference type="Pfam" id="PF00690">
    <property type="entry name" value="Cation_ATPase_N"/>
    <property type="match status" value="1"/>
</dbReference>
<evidence type="ECO:0000313" key="21">
    <source>
        <dbReference type="Proteomes" id="UP000009168"/>
    </source>
</evidence>
<evidence type="ECO:0000256" key="3">
    <source>
        <dbReference type="ARBA" id="ARBA00022568"/>
    </source>
</evidence>
<dbReference type="EMBL" id="GG662703">
    <property type="protein sequence ID" value="EAR95699.2"/>
    <property type="molecule type" value="Genomic_DNA"/>
</dbReference>
<dbReference type="InterPro" id="IPR023299">
    <property type="entry name" value="ATPase_P-typ_cyto_dom_N"/>
</dbReference>
<dbReference type="RefSeq" id="XP_001015944.2">
    <property type="nucleotide sequence ID" value="XM_001015944.2"/>
</dbReference>
<evidence type="ECO:0000259" key="18">
    <source>
        <dbReference type="Pfam" id="PF00689"/>
    </source>
</evidence>
<dbReference type="InParanoid" id="I7ME85"/>
<dbReference type="InterPro" id="IPR006068">
    <property type="entry name" value="ATPase_P-typ_cation-transptr_C"/>
</dbReference>
<dbReference type="InterPro" id="IPR008250">
    <property type="entry name" value="ATPase_P-typ_transduc_dom_A_sf"/>
</dbReference>